<protein>
    <submittedName>
        <fullName evidence="4">Outer membrane autotransporter</fullName>
    </submittedName>
</protein>
<feature type="signal peptide" evidence="2">
    <location>
        <begin position="1"/>
        <end position="23"/>
    </location>
</feature>
<dbReference type="EMBL" id="CP010705">
    <property type="protein sequence ID" value="AUQ93791.1"/>
    <property type="molecule type" value="Genomic_DNA"/>
</dbReference>
<evidence type="ECO:0000256" key="1">
    <source>
        <dbReference type="SAM" id="MobiDB-lite"/>
    </source>
</evidence>
<reference evidence="5 6" key="2">
    <citation type="journal article" date="2017" name="Genome Biol. Evol.">
        <title>Trajectories and Drivers of Genome Evolution in Surface-Associated Marine Phaeobacter.</title>
        <authorList>
            <person name="Freese H.M."/>
            <person name="Sikorski J."/>
            <person name="Bunk B."/>
            <person name="Scheuner C."/>
            <person name="Meier-Kolthoff J.P."/>
            <person name="Sproer C."/>
            <person name="Gram L."/>
            <person name="Overmann J."/>
        </authorList>
    </citation>
    <scope>NUCLEOTIDE SEQUENCE [LARGE SCALE GENOMIC DNA]</scope>
    <source>
        <strain evidence="3 6">P66</strain>
        <strain evidence="4 5">P88</strain>
    </source>
</reference>
<name>A0A2I7G6S5_9RHOB</name>
<dbReference type="EMBL" id="CP010725">
    <property type="protein sequence ID" value="AUQ97587.1"/>
    <property type="molecule type" value="Genomic_DNA"/>
</dbReference>
<organism evidence="4 5">
    <name type="scientific">Phaeobacter inhibens</name>
    <dbReference type="NCBI Taxonomy" id="221822"/>
    <lineage>
        <taxon>Bacteria</taxon>
        <taxon>Pseudomonadati</taxon>
        <taxon>Pseudomonadota</taxon>
        <taxon>Alphaproteobacteria</taxon>
        <taxon>Rhodobacterales</taxon>
        <taxon>Roseobacteraceae</taxon>
        <taxon>Phaeobacter</taxon>
    </lineage>
</organism>
<reference evidence="3 6" key="3">
    <citation type="journal article" date="2017" name="Int. J. Syst. Evol. Microbiol.">
        <title>Adaptation of Surface-Associated Bacteria to the Open Ocean: A Genomically Distinct Subpopulation of Phaeobacter gallaeciensis Colonizes Pacific Mesozooplankton.</title>
        <authorList>
            <person name="Freese H.M."/>
            <person name="Methner A."/>
            <person name="Overmann J."/>
        </authorList>
    </citation>
    <scope>NUCLEOTIDE SEQUENCE [LARGE SCALE GENOMIC DNA]</scope>
    <source>
        <strain evidence="3 6">P66</strain>
    </source>
</reference>
<dbReference type="Proteomes" id="UP000236447">
    <property type="component" value="Chromosome"/>
</dbReference>
<sequence precursor="true">MQKTLITAATVFALVMSAGASMAGPLNGHGFGGNAHDVRTSVSQALNNAARGAHTHQTDPGIEPGQEDQSSTEPLGTDKFTINFENHSGGQNGTPVIFWSPK</sequence>
<dbReference type="Proteomes" id="UP000236536">
    <property type="component" value="Chromosome"/>
</dbReference>
<dbReference type="GeneID" id="57287038"/>
<evidence type="ECO:0000313" key="3">
    <source>
        <dbReference type="EMBL" id="AUQ93791.1"/>
    </source>
</evidence>
<gene>
    <name evidence="3" type="ORF">PhaeoP66_00987</name>
    <name evidence="4" type="ORF">PhaeoP88_00180</name>
</gene>
<dbReference type="RefSeq" id="WP_044040393.1">
    <property type="nucleotide sequence ID" value="NZ_CANLFJ010000007.1"/>
</dbReference>
<reference evidence="4 5" key="1">
    <citation type="journal article" date="2017" name="Front. Microbiol.">
        <title>Phaeobacter piscinae sp. nov., a species of the Roseobacter group and potential aquaculture probiont.</title>
        <authorList>
            <person name="Sonnenschein E.C."/>
            <person name="Phippen C.B.W."/>
            <person name="Nielsen K.F."/>
            <person name="Mateiu R.V."/>
            <person name="Melchiorsen J."/>
            <person name="Gram L."/>
            <person name="Overmann J."/>
            <person name="Freese H.M."/>
        </authorList>
    </citation>
    <scope>NUCLEOTIDE SEQUENCE [LARGE SCALE GENOMIC DNA]</scope>
    <source>
        <strain evidence="4 5">P88</strain>
    </source>
</reference>
<evidence type="ECO:0000313" key="5">
    <source>
        <dbReference type="Proteomes" id="UP000236447"/>
    </source>
</evidence>
<evidence type="ECO:0000256" key="2">
    <source>
        <dbReference type="SAM" id="SignalP"/>
    </source>
</evidence>
<dbReference type="AlphaFoldDB" id="A0A2I7G6S5"/>
<evidence type="ECO:0000313" key="6">
    <source>
        <dbReference type="Proteomes" id="UP000236536"/>
    </source>
</evidence>
<keyword evidence="2" id="KW-0732">Signal</keyword>
<feature type="region of interest" description="Disordered" evidence="1">
    <location>
        <begin position="47"/>
        <end position="79"/>
    </location>
</feature>
<feature type="chain" id="PRO_5043881900" evidence="2">
    <location>
        <begin position="24"/>
        <end position="102"/>
    </location>
</feature>
<keyword evidence="6" id="KW-1185">Reference proteome</keyword>
<evidence type="ECO:0000313" key="4">
    <source>
        <dbReference type="EMBL" id="AUQ97587.1"/>
    </source>
</evidence>
<proteinExistence type="predicted"/>
<accession>A0A2I7G6S5</accession>